<evidence type="ECO:0000313" key="2">
    <source>
        <dbReference type="EMBL" id="SFF78982.1"/>
    </source>
</evidence>
<organism evidence="2 3">
    <name type="scientific">Actinoplanes philippinensis</name>
    <dbReference type="NCBI Taxonomy" id="35752"/>
    <lineage>
        <taxon>Bacteria</taxon>
        <taxon>Bacillati</taxon>
        <taxon>Actinomycetota</taxon>
        <taxon>Actinomycetes</taxon>
        <taxon>Micromonosporales</taxon>
        <taxon>Micromonosporaceae</taxon>
        <taxon>Actinoplanes</taxon>
    </lineage>
</organism>
<feature type="transmembrane region" description="Helical" evidence="1">
    <location>
        <begin position="86"/>
        <end position="104"/>
    </location>
</feature>
<dbReference type="Proteomes" id="UP000199645">
    <property type="component" value="Unassembled WGS sequence"/>
</dbReference>
<evidence type="ECO:0000313" key="3">
    <source>
        <dbReference type="Proteomes" id="UP000199645"/>
    </source>
</evidence>
<keyword evidence="1" id="KW-0472">Membrane</keyword>
<proteinExistence type="predicted"/>
<reference evidence="2 3" key="1">
    <citation type="submission" date="2016-10" db="EMBL/GenBank/DDBJ databases">
        <authorList>
            <person name="de Groot N.N."/>
        </authorList>
    </citation>
    <scope>NUCLEOTIDE SEQUENCE [LARGE SCALE GENOMIC DNA]</scope>
    <source>
        <strain evidence="2 3">DSM 43019</strain>
    </source>
</reference>
<dbReference type="STRING" id="35752.SAMN05421541_12231"/>
<gene>
    <name evidence="2" type="ORF">SAMN05421541_12231</name>
</gene>
<evidence type="ECO:0008006" key="4">
    <source>
        <dbReference type="Google" id="ProtNLM"/>
    </source>
</evidence>
<keyword evidence="3" id="KW-1185">Reference proteome</keyword>
<accession>A0A1I2LHT0</accession>
<feature type="transmembrane region" description="Helical" evidence="1">
    <location>
        <begin position="116"/>
        <end position="137"/>
    </location>
</feature>
<protein>
    <recommendedName>
        <fullName evidence="4">Tryptophan-associated transmembrane protein (Trp_oprn_chp)</fullName>
    </recommendedName>
</protein>
<feature type="transmembrane region" description="Helical" evidence="1">
    <location>
        <begin position="157"/>
        <end position="181"/>
    </location>
</feature>
<sequence>MDGMEESVIAFGGTEKPRRAIFRDLGRDRRLPWLAAGLGGVAAFGSLVSEWQATTVKYMNVVSTEGETLAEDRVLTADLMSLGPMGAGYLAGLLLLAVAVALTLSGPAPGRAYARVAGFAVGGVLLALVLSLTHRLSGASLQLADPFGFVESSGVEVVRITLGRGLWCAAAAAGLALGALGMSARSLPAYREPPATVADDVLEMTITPATPFAGHPGELDQPHRS</sequence>
<dbReference type="AlphaFoldDB" id="A0A1I2LHT0"/>
<keyword evidence="1" id="KW-1133">Transmembrane helix</keyword>
<dbReference type="EMBL" id="FONV01000022">
    <property type="protein sequence ID" value="SFF78982.1"/>
    <property type="molecule type" value="Genomic_DNA"/>
</dbReference>
<evidence type="ECO:0000256" key="1">
    <source>
        <dbReference type="SAM" id="Phobius"/>
    </source>
</evidence>
<name>A0A1I2LHT0_9ACTN</name>
<keyword evidence="1" id="KW-0812">Transmembrane</keyword>
<feature type="transmembrane region" description="Helical" evidence="1">
    <location>
        <begin position="31"/>
        <end position="49"/>
    </location>
</feature>